<accession>A0ACC8XC07</accession>
<gene>
    <name evidence="1" type="ORF">AN396_01265</name>
</gene>
<keyword evidence="2" id="KW-1185">Reference proteome</keyword>
<dbReference type="Proteomes" id="UP000188605">
    <property type="component" value="Unassembled WGS sequence"/>
</dbReference>
<name>A0ACC8XC07_9FIRM</name>
<protein>
    <submittedName>
        <fullName evidence="1">Uncharacterized protein</fullName>
    </submittedName>
</protein>
<evidence type="ECO:0000313" key="1">
    <source>
        <dbReference type="EMBL" id="ONI40228.1"/>
    </source>
</evidence>
<sequence length="294" mass="32023">MKKFNKLVLSLVLCTGGIAGCSSETASSPETDTLKTQASVTTQEVTDTLKVGVDLKFPPFSYIDENGDPAGFEVDVANAFGEFMGKEVEIVNTDFSLLIPALETGDVDILIADMAKTDERSQKVDFSVPYRYSYTLALVNKDFANLHNITDEMPEDKFFALDDTNFVGLSGTKGVYYPQSKGVDVTEVTEIGTGLIEVSQGFADVLIASNEVHSFHAADPENTIVYGGIKAQDASNFAVRKGDSEMLDKANEFIASMYEDGGLYDQMAEEYDPIIAEFLHNDDLGLSYIVNPTN</sequence>
<dbReference type="EMBL" id="LJDB01000055">
    <property type="protein sequence ID" value="ONI40228.1"/>
    <property type="molecule type" value="Genomic_DNA"/>
</dbReference>
<comment type="caution">
    <text evidence="1">The sequence shown here is derived from an EMBL/GenBank/DDBJ whole genome shotgun (WGS) entry which is preliminary data.</text>
</comment>
<reference evidence="1" key="1">
    <citation type="submission" date="2016-08" db="EMBL/GenBank/DDBJ databases">
        <authorList>
            <person name="Ngugi D.K."/>
            <person name="Miyake S."/>
            <person name="Stingl U."/>
        </authorList>
    </citation>
    <scope>NUCLEOTIDE SEQUENCE</scope>
    <source>
        <strain evidence="1">SCG-B11WGA-EpuloA1</strain>
    </source>
</reference>
<organism evidence="1 2">
    <name type="scientific">Candidatus Epulonipiscium fishelsonii</name>
    <dbReference type="NCBI Taxonomy" id="77094"/>
    <lineage>
        <taxon>Bacteria</taxon>
        <taxon>Bacillati</taxon>
        <taxon>Bacillota</taxon>
        <taxon>Clostridia</taxon>
        <taxon>Lachnospirales</taxon>
        <taxon>Lachnospiraceae</taxon>
        <taxon>Candidatus Epulonipiscium</taxon>
    </lineage>
</organism>
<proteinExistence type="predicted"/>
<evidence type="ECO:0000313" key="2">
    <source>
        <dbReference type="Proteomes" id="UP000188605"/>
    </source>
</evidence>